<dbReference type="EMBL" id="BAAAQG010000024">
    <property type="protein sequence ID" value="GAA1721219.1"/>
    <property type="molecule type" value="Genomic_DNA"/>
</dbReference>
<dbReference type="Pfam" id="PF05437">
    <property type="entry name" value="AzlD"/>
    <property type="match status" value="1"/>
</dbReference>
<name>A0ABN2JAC4_9ACTN</name>
<dbReference type="InterPro" id="IPR008407">
    <property type="entry name" value="Brnchd-chn_aa_trnsp_AzlD"/>
</dbReference>
<dbReference type="PIRSF" id="PIRSF003203">
    <property type="entry name" value="AzlD"/>
    <property type="match status" value="1"/>
</dbReference>
<feature type="transmembrane region" description="Helical" evidence="1">
    <location>
        <begin position="69"/>
        <end position="86"/>
    </location>
</feature>
<feature type="transmembrane region" description="Helical" evidence="1">
    <location>
        <begin position="12"/>
        <end position="33"/>
    </location>
</feature>
<feature type="transmembrane region" description="Helical" evidence="1">
    <location>
        <begin position="45"/>
        <end position="63"/>
    </location>
</feature>
<keyword evidence="3" id="KW-1185">Reference proteome</keyword>
<evidence type="ECO:0000256" key="1">
    <source>
        <dbReference type="SAM" id="Phobius"/>
    </source>
</evidence>
<evidence type="ECO:0000313" key="3">
    <source>
        <dbReference type="Proteomes" id="UP001500383"/>
    </source>
</evidence>
<organism evidence="2 3">
    <name type="scientific">Dietzia cercidiphylli</name>
    <dbReference type="NCBI Taxonomy" id="498199"/>
    <lineage>
        <taxon>Bacteria</taxon>
        <taxon>Bacillati</taxon>
        <taxon>Actinomycetota</taxon>
        <taxon>Actinomycetes</taxon>
        <taxon>Mycobacteriales</taxon>
        <taxon>Dietziaceae</taxon>
        <taxon>Dietzia</taxon>
    </lineage>
</organism>
<comment type="caution">
    <text evidence="2">The sequence shown here is derived from an EMBL/GenBank/DDBJ whole genome shotgun (WGS) entry which is preliminary data.</text>
</comment>
<proteinExistence type="predicted"/>
<protein>
    <submittedName>
        <fullName evidence="2">Branched-chain amino acid transporter permease</fullName>
    </submittedName>
</protein>
<keyword evidence="1" id="KW-0812">Transmembrane</keyword>
<sequence>MTGAPVPGAGYLLAGLGVMFVVTMALRAAPFVALTRLRDSRVVRYLGRTMPAGVMVVLVVYTLRDTTAALGSWLPAGAALALTLAVHLVWRRAAASIIVGTATYMLLGAWLG</sequence>
<dbReference type="Proteomes" id="UP001500383">
    <property type="component" value="Unassembled WGS sequence"/>
</dbReference>
<keyword evidence="1" id="KW-1133">Transmembrane helix</keyword>
<feature type="transmembrane region" description="Helical" evidence="1">
    <location>
        <begin position="93"/>
        <end position="111"/>
    </location>
</feature>
<reference evidence="2 3" key="1">
    <citation type="journal article" date="2019" name="Int. J. Syst. Evol. Microbiol.">
        <title>The Global Catalogue of Microorganisms (GCM) 10K type strain sequencing project: providing services to taxonomists for standard genome sequencing and annotation.</title>
        <authorList>
            <consortium name="The Broad Institute Genomics Platform"/>
            <consortium name="The Broad Institute Genome Sequencing Center for Infectious Disease"/>
            <person name="Wu L."/>
            <person name="Ma J."/>
        </authorList>
    </citation>
    <scope>NUCLEOTIDE SEQUENCE [LARGE SCALE GENOMIC DNA]</scope>
    <source>
        <strain evidence="2 3">JCM 16002</strain>
    </source>
</reference>
<accession>A0ABN2JAC4</accession>
<gene>
    <name evidence="2" type="ORF">GCM10009831_34230</name>
</gene>
<keyword evidence="1" id="KW-0472">Membrane</keyword>
<evidence type="ECO:0000313" key="2">
    <source>
        <dbReference type="EMBL" id="GAA1721219.1"/>
    </source>
</evidence>